<accession>A0A8H5ZRE2</accession>
<dbReference type="EMBL" id="SPNV01000535">
    <property type="protein sequence ID" value="KAF5855026.1"/>
    <property type="molecule type" value="Genomic_DNA"/>
</dbReference>
<reference evidence="1 2" key="1">
    <citation type="submission" date="2019-04" db="EMBL/GenBank/DDBJ databases">
        <title>Aspergillus burnettii sp. nov., novel species from soil in southeast Queensland.</title>
        <authorList>
            <person name="Gilchrist C.L.M."/>
            <person name="Pitt J.I."/>
            <person name="Lange L."/>
            <person name="Lacey H.J."/>
            <person name="Vuong D."/>
            <person name="Midgley D.J."/>
            <person name="Greenfield P."/>
            <person name="Bradbury M."/>
            <person name="Lacey E."/>
            <person name="Busk P.K."/>
            <person name="Pilgaard B."/>
            <person name="Chooi Y.H."/>
            <person name="Piggott A.M."/>
        </authorList>
    </citation>
    <scope>NUCLEOTIDE SEQUENCE [LARGE SCALE GENOMIC DNA]</scope>
    <source>
        <strain evidence="1 2">FRR 5400</strain>
    </source>
</reference>
<protein>
    <submittedName>
        <fullName evidence="1">Uncharacterized protein</fullName>
    </submittedName>
</protein>
<evidence type="ECO:0000313" key="1">
    <source>
        <dbReference type="EMBL" id="KAF5855026.1"/>
    </source>
</evidence>
<keyword evidence="2" id="KW-1185">Reference proteome</keyword>
<evidence type="ECO:0000313" key="2">
    <source>
        <dbReference type="Proteomes" id="UP000541154"/>
    </source>
</evidence>
<comment type="caution">
    <text evidence="1">The sequence shown here is derived from an EMBL/GenBank/DDBJ whole genome shotgun (WGS) entry which is preliminary data.</text>
</comment>
<dbReference type="Proteomes" id="UP000541154">
    <property type="component" value="Unassembled WGS sequence"/>
</dbReference>
<organism evidence="1 2">
    <name type="scientific">Petromyces alliaceus</name>
    <name type="common">Aspergillus alliaceus</name>
    <dbReference type="NCBI Taxonomy" id="209559"/>
    <lineage>
        <taxon>Eukaryota</taxon>
        <taxon>Fungi</taxon>
        <taxon>Dikarya</taxon>
        <taxon>Ascomycota</taxon>
        <taxon>Pezizomycotina</taxon>
        <taxon>Eurotiomycetes</taxon>
        <taxon>Eurotiomycetidae</taxon>
        <taxon>Eurotiales</taxon>
        <taxon>Aspergillaceae</taxon>
        <taxon>Aspergillus</taxon>
        <taxon>Aspergillus subgen. Circumdati</taxon>
    </lineage>
</organism>
<name>A0A8H5ZRE2_PETAA</name>
<gene>
    <name evidence="1" type="ORF">ETB97_010272</name>
</gene>
<sequence>MDFSSEKPVYHSWDTVYDRRVSLLKEATCGNNPELLAAIRVHYKLDYIDYDATFSWALNGPPSEPLHEFYKEAEAYLQNENRKEKNNCDDIIANMKRLAQKSATQEEWTKWLDIRINQEKRKTSQTSEELYHWGKEKIKYLPLNVQDYAANTYHKALFEVSMFLSKVLYGLEGVQSTIERFLKDVWANIKKFVEATHDFFIASCNGVRQAFPPTSVLLESDDPALSFTRIDSDEVRDEIKSAEGISGLGNLSKKLQDINMDSIALS</sequence>
<dbReference type="AlphaFoldDB" id="A0A8H5ZRE2"/>
<proteinExistence type="predicted"/>